<feature type="transmembrane region" description="Helical" evidence="7">
    <location>
        <begin position="243"/>
        <end position="276"/>
    </location>
</feature>
<keyword evidence="5 7" id="KW-1133">Transmembrane helix</keyword>
<keyword evidence="6 7" id="KW-0472">Membrane</keyword>
<keyword evidence="2 7" id="KW-1003">Cell membrane</keyword>
<dbReference type="NCBIfam" id="TIGR00765">
    <property type="entry name" value="yihY_not_rbn"/>
    <property type="match status" value="1"/>
</dbReference>
<evidence type="ECO:0000256" key="6">
    <source>
        <dbReference type="ARBA" id="ARBA00023136"/>
    </source>
</evidence>
<feature type="transmembrane region" description="Helical" evidence="7">
    <location>
        <begin position="143"/>
        <end position="167"/>
    </location>
</feature>
<accession>A0ABS0EPJ3</accession>
<evidence type="ECO:0000256" key="1">
    <source>
        <dbReference type="ARBA" id="ARBA00004651"/>
    </source>
</evidence>
<comment type="subcellular location">
    <subcellularLocation>
        <location evidence="1 7">Cell membrane</location>
        <topology evidence="1 7">Multi-pass membrane protein</topology>
    </subcellularLocation>
</comment>
<feature type="transmembrane region" description="Helical" evidence="7">
    <location>
        <begin position="36"/>
        <end position="59"/>
    </location>
</feature>
<evidence type="ECO:0000256" key="3">
    <source>
        <dbReference type="ARBA" id="ARBA00022519"/>
    </source>
</evidence>
<dbReference type="InterPro" id="IPR023679">
    <property type="entry name" value="UPF0761_bac"/>
</dbReference>
<evidence type="ECO:0000313" key="8">
    <source>
        <dbReference type="EMBL" id="MBF8176630.1"/>
    </source>
</evidence>
<evidence type="ECO:0000256" key="5">
    <source>
        <dbReference type="ARBA" id="ARBA00022989"/>
    </source>
</evidence>
<dbReference type="InterPro" id="IPR017039">
    <property type="entry name" value="Virul_fac_BrkB"/>
</dbReference>
<feature type="transmembrane region" description="Helical" evidence="7">
    <location>
        <begin position="179"/>
        <end position="204"/>
    </location>
</feature>
<gene>
    <name evidence="8" type="ORF">IXC47_02915</name>
</gene>
<dbReference type="RefSeq" id="WP_195874633.1">
    <property type="nucleotide sequence ID" value="NZ_JADOEL010000002.1"/>
</dbReference>
<sequence>MKPAIPLFFRQLTWPQVRDLFQFAARRLTEERLPQVAGSLTFTTVLALVPILTIALAIFTTFPLFNTFRTSLEAYFVHNLMPKGIANTILGYLTQFSSKATRLSAFGAVALIVTAVAMMLMIDRVFNQIWRVKTKRPIVQRILVYWAIVTLGPLLIGASMTLTSYLFTATDGVVRGVPFVGAVFYTSISILLSMVAFTSLYIVVPNRLVEWRDAMYGGLLAAIAFEIVKRLFAAFVIKVPTYTVVYGAVAAFPIFLVWVYLGWMITLAGAVVTAALPIVKYERWWHVPQPGSAFVDAMALLAVLYEARASADSAVVDTKLLRDRTRLGFDESETLLEKMLDAGWVARLKSEGPKRMQWGKRITDGLDRWVLLANPEYLTLADVYRVFVFDASGNETLAKKVECAVEQGLYQSLANYFRENSEGNLPGQHLPVHQP</sequence>
<dbReference type="PANTHER" id="PTHR30213">
    <property type="entry name" value="INNER MEMBRANE PROTEIN YHJD"/>
    <property type="match status" value="1"/>
</dbReference>
<dbReference type="HAMAP" id="MF_00672">
    <property type="entry name" value="UPF0761"/>
    <property type="match status" value="1"/>
</dbReference>
<proteinExistence type="inferred from homology"/>
<keyword evidence="4 7" id="KW-0812">Transmembrane</keyword>
<organism evidence="8 9">
    <name type="scientific">Herminiimonas contaminans</name>
    <dbReference type="NCBI Taxonomy" id="1111140"/>
    <lineage>
        <taxon>Bacteria</taxon>
        <taxon>Pseudomonadati</taxon>
        <taxon>Pseudomonadota</taxon>
        <taxon>Betaproteobacteria</taxon>
        <taxon>Burkholderiales</taxon>
        <taxon>Oxalobacteraceae</taxon>
        <taxon>Herminiimonas</taxon>
    </lineage>
</organism>
<evidence type="ECO:0000256" key="2">
    <source>
        <dbReference type="ARBA" id="ARBA00022475"/>
    </source>
</evidence>
<dbReference type="Proteomes" id="UP000657372">
    <property type="component" value="Unassembled WGS sequence"/>
</dbReference>
<evidence type="ECO:0000313" key="9">
    <source>
        <dbReference type="Proteomes" id="UP000657372"/>
    </source>
</evidence>
<name>A0ABS0EPJ3_9BURK</name>
<protein>
    <recommendedName>
        <fullName evidence="7">UPF0761 membrane protein IXC47_02915</fullName>
    </recommendedName>
</protein>
<feature type="transmembrane region" description="Helical" evidence="7">
    <location>
        <begin position="103"/>
        <end position="122"/>
    </location>
</feature>
<keyword evidence="3" id="KW-0997">Cell inner membrane</keyword>
<dbReference type="EMBL" id="JADOEL010000002">
    <property type="protein sequence ID" value="MBF8176630.1"/>
    <property type="molecule type" value="Genomic_DNA"/>
</dbReference>
<dbReference type="PANTHER" id="PTHR30213:SF0">
    <property type="entry name" value="UPF0761 MEMBRANE PROTEIN YIHY"/>
    <property type="match status" value="1"/>
</dbReference>
<dbReference type="Pfam" id="PF03631">
    <property type="entry name" value="Virul_fac_BrkB"/>
    <property type="match status" value="1"/>
</dbReference>
<evidence type="ECO:0000256" key="4">
    <source>
        <dbReference type="ARBA" id="ARBA00022692"/>
    </source>
</evidence>
<feature type="transmembrane region" description="Helical" evidence="7">
    <location>
        <begin position="216"/>
        <end position="237"/>
    </location>
</feature>
<evidence type="ECO:0000256" key="7">
    <source>
        <dbReference type="HAMAP-Rule" id="MF_00672"/>
    </source>
</evidence>
<keyword evidence="9" id="KW-1185">Reference proteome</keyword>
<comment type="similarity">
    <text evidence="7">Belongs to the UPF0761 family.</text>
</comment>
<comment type="caution">
    <text evidence="8">The sequence shown here is derived from an EMBL/GenBank/DDBJ whole genome shotgun (WGS) entry which is preliminary data.</text>
</comment>
<reference evidence="8 9" key="1">
    <citation type="submission" date="2020-11" db="EMBL/GenBank/DDBJ databases">
        <title>WGS of Herminiimonas contaminans strain Marseille-Q4544 isolated from planarians Schmidtea mediterranea.</title>
        <authorList>
            <person name="Kangale L."/>
        </authorList>
    </citation>
    <scope>NUCLEOTIDE SEQUENCE [LARGE SCALE GENOMIC DNA]</scope>
    <source>
        <strain evidence="8 9">Marseille-Q4544</strain>
    </source>
</reference>